<reference evidence="1" key="1">
    <citation type="submission" date="2021-07" db="EMBL/GenBank/DDBJ databases">
        <authorList>
            <person name="Catto M.A."/>
            <person name="Jacobson A."/>
            <person name="Kennedy G."/>
            <person name="Labadie P."/>
            <person name="Hunt B.G."/>
            <person name="Srinivasan R."/>
        </authorList>
    </citation>
    <scope>NUCLEOTIDE SEQUENCE</scope>
    <source>
        <strain evidence="1">PL_HMW_Pooled</strain>
        <tissue evidence="1">Head</tissue>
    </source>
</reference>
<evidence type="ECO:0000313" key="1">
    <source>
        <dbReference type="EMBL" id="KAK3914181.1"/>
    </source>
</evidence>
<comment type="caution">
    <text evidence="1">The sequence shown here is derived from an EMBL/GenBank/DDBJ whole genome shotgun (WGS) entry which is preliminary data.</text>
</comment>
<dbReference type="AlphaFoldDB" id="A0AAE1LBR3"/>
<keyword evidence="2" id="KW-1185">Reference proteome</keyword>
<dbReference type="Proteomes" id="UP001219518">
    <property type="component" value="Unassembled WGS sequence"/>
</dbReference>
<reference evidence="1" key="2">
    <citation type="journal article" date="2023" name="BMC Genomics">
        <title>Pest status, molecular evolution, and epigenetic factors derived from the genome assembly of Frankliniella fusca, a thysanopteran phytovirus vector.</title>
        <authorList>
            <person name="Catto M.A."/>
            <person name="Labadie P.E."/>
            <person name="Jacobson A.L."/>
            <person name="Kennedy G.G."/>
            <person name="Srinivasan R."/>
            <person name="Hunt B.G."/>
        </authorList>
    </citation>
    <scope>NUCLEOTIDE SEQUENCE</scope>
    <source>
        <strain evidence="1">PL_HMW_Pooled</strain>
    </source>
</reference>
<sequence length="266" mass="30334">MHYPDFITKWGPLVRLFTLRFESKHVFFKNVAKACKNYINITYTLARKYACKFALDHSDGLLPPDISFDIQDSTKACHVQWSEEQKSIIDLIPNLENILVTENIEIYGVHYRTGELLQLGLLNICDLEVGIIEKILVQDSISVLFLLELKTATNSYNGYYQIDSSPSRKWKVITYEDLIDHYPIPVYKTSVPKNVLFSSILPHLFYNNSTLLKHVSNSVFLHCIPPSCEFQSKLLAMEASNGLITTHLSPTQHVAAEDLFVVAAIH</sequence>
<name>A0AAE1LBR3_9NEOP</name>
<protein>
    <submittedName>
        <fullName evidence="1">Nitrile-specifier protein 4</fullName>
    </submittedName>
</protein>
<organism evidence="1 2">
    <name type="scientific">Frankliniella fusca</name>
    <dbReference type="NCBI Taxonomy" id="407009"/>
    <lineage>
        <taxon>Eukaryota</taxon>
        <taxon>Metazoa</taxon>
        <taxon>Ecdysozoa</taxon>
        <taxon>Arthropoda</taxon>
        <taxon>Hexapoda</taxon>
        <taxon>Insecta</taxon>
        <taxon>Pterygota</taxon>
        <taxon>Neoptera</taxon>
        <taxon>Paraneoptera</taxon>
        <taxon>Thysanoptera</taxon>
        <taxon>Terebrantia</taxon>
        <taxon>Thripoidea</taxon>
        <taxon>Thripidae</taxon>
        <taxon>Frankliniella</taxon>
    </lineage>
</organism>
<evidence type="ECO:0000313" key="2">
    <source>
        <dbReference type="Proteomes" id="UP001219518"/>
    </source>
</evidence>
<dbReference type="EMBL" id="JAHWGI010000358">
    <property type="protein sequence ID" value="KAK3914181.1"/>
    <property type="molecule type" value="Genomic_DNA"/>
</dbReference>
<proteinExistence type="predicted"/>
<accession>A0AAE1LBR3</accession>
<gene>
    <name evidence="1" type="ORF">KUF71_023594</name>
</gene>